<dbReference type="InterPro" id="IPR011990">
    <property type="entry name" value="TPR-like_helical_dom_sf"/>
</dbReference>
<dbReference type="eggNOG" id="COG4235">
    <property type="taxonomic scope" value="Bacteria"/>
</dbReference>
<sequence>MPATNRWRGIFMRRLSQMTIDELYDRKEQLLEELNSDEAKDWIYHEIVGVYEEICRRLSRCSIEERKEHGFEQMKKKLVQYLIHYGTYLKTQLKKDERIAEEAFKKVLKYDHGNPIAHYRLGFLAYKKEEYAAAQCYFEKALEYQKGYSDSEFCLNERQLYYAHLYLANSALFVAEKTYRSLEKFPDYISDQEKPAELSFLHEWLQRNEAILTMQAFTKWTSSGKEYCSKEQCEQVMMDPPKNTVVLYFSDHENVVSYDGREVCLPRDPAEMLCYFLVKTNEARPATKYDMEVFFQPRQNAGILTNTFVQKVRRLREKLRCVQVPALIDSCQFRGETAYYYNGSVDYIVMYRSDYTFLFCDEL</sequence>
<dbReference type="EMBL" id="CP000922">
    <property type="protein sequence ID" value="ACJ33571.1"/>
    <property type="molecule type" value="Genomic_DNA"/>
</dbReference>
<dbReference type="STRING" id="491915.Aflv_1197"/>
<evidence type="ECO:0000313" key="2">
    <source>
        <dbReference type="EMBL" id="ACJ33571.1"/>
    </source>
</evidence>
<evidence type="ECO:0000256" key="1">
    <source>
        <dbReference type="PROSITE-ProRule" id="PRU00339"/>
    </source>
</evidence>
<organism evidence="2 3">
    <name type="scientific">Anoxybacillus flavithermus (strain DSM 21510 / WK1)</name>
    <dbReference type="NCBI Taxonomy" id="491915"/>
    <lineage>
        <taxon>Bacteria</taxon>
        <taxon>Bacillati</taxon>
        <taxon>Bacillota</taxon>
        <taxon>Bacilli</taxon>
        <taxon>Bacillales</taxon>
        <taxon>Anoxybacillaceae</taxon>
        <taxon>Anoxybacillus</taxon>
    </lineage>
</organism>
<dbReference type="InterPro" id="IPR019734">
    <property type="entry name" value="TPR_rpt"/>
</dbReference>
<dbReference type="KEGG" id="afl:Aflv_1197"/>
<dbReference type="PROSITE" id="PS50005">
    <property type="entry name" value="TPR"/>
    <property type="match status" value="1"/>
</dbReference>
<feature type="repeat" description="TPR" evidence="1">
    <location>
        <begin position="115"/>
        <end position="148"/>
    </location>
</feature>
<dbReference type="SUPFAM" id="SSF48452">
    <property type="entry name" value="TPR-like"/>
    <property type="match status" value="1"/>
</dbReference>
<gene>
    <name evidence="2" type="ordered locus">Aflv_1197</name>
</gene>
<dbReference type="AlphaFoldDB" id="B7GJC3"/>
<proteinExistence type="predicted"/>
<keyword evidence="1" id="KW-0802">TPR repeat</keyword>
<evidence type="ECO:0000313" key="3">
    <source>
        <dbReference type="Proteomes" id="UP000000742"/>
    </source>
</evidence>
<dbReference type="Proteomes" id="UP000000742">
    <property type="component" value="Chromosome"/>
</dbReference>
<dbReference type="Gene3D" id="1.25.40.10">
    <property type="entry name" value="Tetratricopeptide repeat domain"/>
    <property type="match status" value="1"/>
</dbReference>
<protein>
    <submittedName>
        <fullName evidence="2">Uncharacterized protein containing TPR-repeats</fullName>
    </submittedName>
</protein>
<name>B7GJC3_ANOFW</name>
<reference evidence="2 3" key="1">
    <citation type="journal article" date="2008" name="Genome Biol.">
        <title>Encapsulated in silica: genome, proteome and physiology of the thermophilic bacterium Anoxybacillus flavithermus WK1.</title>
        <authorList>
            <person name="Saw J.H."/>
            <person name="Mountain B.W."/>
            <person name="Feng L."/>
            <person name="Omelchenko M.V."/>
            <person name="Hou S."/>
            <person name="Saito J.A."/>
            <person name="Stott M.B."/>
            <person name="Li D."/>
            <person name="Zhao G."/>
            <person name="Wu J."/>
            <person name="Galperin M.Y."/>
            <person name="Koonin E.V."/>
            <person name="Makarova K.S."/>
            <person name="Wolf Y.I."/>
            <person name="Rigden D.J."/>
            <person name="Dunfield P.F."/>
            <person name="Wang L."/>
            <person name="Alam M."/>
        </authorList>
    </citation>
    <scope>NUCLEOTIDE SEQUENCE [LARGE SCALE GENOMIC DNA]</scope>
    <source>
        <strain evidence="3">DSM 21510 / WK1</strain>
    </source>
</reference>
<dbReference type="HOGENOM" id="CLU_068208_0_0_9"/>
<accession>B7GJC3</accession>